<dbReference type="Pfam" id="PF03468">
    <property type="entry name" value="XS"/>
    <property type="match status" value="1"/>
</dbReference>
<organism evidence="4 5">
    <name type="scientific">Carpinus fangiana</name>
    <dbReference type="NCBI Taxonomy" id="176857"/>
    <lineage>
        <taxon>Eukaryota</taxon>
        <taxon>Viridiplantae</taxon>
        <taxon>Streptophyta</taxon>
        <taxon>Embryophyta</taxon>
        <taxon>Tracheophyta</taxon>
        <taxon>Spermatophyta</taxon>
        <taxon>Magnoliopsida</taxon>
        <taxon>eudicotyledons</taxon>
        <taxon>Gunneridae</taxon>
        <taxon>Pentapetalae</taxon>
        <taxon>rosids</taxon>
        <taxon>fabids</taxon>
        <taxon>Fagales</taxon>
        <taxon>Betulaceae</taxon>
        <taxon>Carpinus</taxon>
    </lineage>
</organism>
<dbReference type="Gene3D" id="3.30.70.2890">
    <property type="entry name" value="XS domain"/>
    <property type="match status" value="1"/>
</dbReference>
<keyword evidence="1" id="KW-0175">Coiled coil</keyword>
<sequence length="540" mass="63726">MDYSSEESEISESNMCGLQQDDIYVWPWMGIIVNIVCEPGDTKTFHCSEYWLKRLDKFKPLGVHIFSDGDDLDAQAVVEFNNDWNGFMNATEFEKLFVTEHCGKRDWSPWKTDLGSDTYGWCACADDYYADGPIGDFLRNRGQLRTVSDIVQEADHTRNNVLENLATEIDITIETLNELHNQYNEKTMSMSKMLVEKDNLHSAFLREMRKMQHLARDNVQRIFDEHEKLNHELETKKKKLDSWSKELNKREALTEHERQKLDEEKKKHDVRNNSLQLASMEQKKADESVLRLVEEQKREKKEALNKIFQLEKQLDAKMKLEMEIEKIEGKLQVIKHLGNDDDEAVQKKMEDMNGELQQKVDDLNDMEHMNNVLITKERESNNELQGARKKLIEGFTEMLYNRTNIGIKRMGEIDYKPFQNRCKQRHPLEEANVHALTLCSLWQENLKDPNWHPFKIVDIDGKTQEIINEEDEKLRNLRQEWGEGIYMVVISALKEINEYNPSGRYIVSELWNFKEERKATLKEVISYILKNINTLKRKRQ</sequence>
<dbReference type="OrthoDB" id="1892195at2759"/>
<keyword evidence="5" id="KW-1185">Reference proteome</keyword>
<evidence type="ECO:0000256" key="1">
    <source>
        <dbReference type="SAM" id="Coils"/>
    </source>
</evidence>
<accession>A0A5N6R5J1</accession>
<protein>
    <recommendedName>
        <fullName evidence="6">Factor of DNA methylation 1-5/IDN2 domain-containing protein</fullName>
    </recommendedName>
</protein>
<evidence type="ECO:0000259" key="3">
    <source>
        <dbReference type="Pfam" id="PF03469"/>
    </source>
</evidence>
<evidence type="ECO:0000313" key="5">
    <source>
        <dbReference type="Proteomes" id="UP000327013"/>
    </source>
</evidence>
<dbReference type="PANTHER" id="PTHR21596:SF3">
    <property type="entry name" value="FACTOR OF DNA METHYLATION 1-RELATED"/>
    <property type="match status" value="1"/>
</dbReference>
<feature type="domain" description="Factor of DNA methylation 1-5/IDN2" evidence="3">
    <location>
        <begin position="408"/>
        <end position="538"/>
    </location>
</feature>
<dbReference type="GO" id="GO:0080188">
    <property type="term" value="P:gene silencing by siRNA-directed DNA methylation"/>
    <property type="evidence" value="ECO:0007669"/>
    <property type="project" value="InterPro"/>
</dbReference>
<dbReference type="Pfam" id="PF03469">
    <property type="entry name" value="XH"/>
    <property type="match status" value="1"/>
</dbReference>
<feature type="coiled-coil region" evidence="1">
    <location>
        <begin position="216"/>
        <end position="369"/>
    </location>
</feature>
<dbReference type="InterPro" id="IPR045177">
    <property type="entry name" value="FDM1-5/IDN2"/>
</dbReference>
<dbReference type="InterPro" id="IPR005380">
    <property type="entry name" value="XS_domain"/>
</dbReference>
<evidence type="ECO:0008006" key="6">
    <source>
        <dbReference type="Google" id="ProtNLM"/>
    </source>
</evidence>
<dbReference type="InterPro" id="IPR005379">
    <property type="entry name" value="FDM1-5/IDN2_XH"/>
</dbReference>
<proteinExistence type="predicted"/>
<dbReference type="EMBL" id="CM017325">
    <property type="protein sequence ID" value="KAE8055891.1"/>
    <property type="molecule type" value="Genomic_DNA"/>
</dbReference>
<gene>
    <name evidence="4" type="ORF">FH972_012702</name>
</gene>
<evidence type="ECO:0000313" key="4">
    <source>
        <dbReference type="EMBL" id="KAE8055891.1"/>
    </source>
</evidence>
<dbReference type="Proteomes" id="UP000327013">
    <property type="component" value="Chromosome 5"/>
</dbReference>
<evidence type="ECO:0000259" key="2">
    <source>
        <dbReference type="Pfam" id="PF03468"/>
    </source>
</evidence>
<dbReference type="InterPro" id="IPR038588">
    <property type="entry name" value="XS_domain_sf"/>
</dbReference>
<feature type="domain" description="XS" evidence="2">
    <location>
        <begin position="21"/>
        <end position="129"/>
    </location>
</feature>
<name>A0A5N6R5J1_9ROSI</name>
<reference evidence="4 5" key="1">
    <citation type="submission" date="2019-06" db="EMBL/GenBank/DDBJ databases">
        <title>A chromosomal-level reference genome of Carpinus fangiana (Coryloideae, Betulaceae).</title>
        <authorList>
            <person name="Yang X."/>
            <person name="Wang Z."/>
            <person name="Zhang L."/>
            <person name="Hao G."/>
            <person name="Liu J."/>
            <person name="Yang Y."/>
        </authorList>
    </citation>
    <scope>NUCLEOTIDE SEQUENCE [LARGE SCALE GENOMIC DNA]</scope>
    <source>
        <strain evidence="4">Cfa_2016G</strain>
        <tissue evidence="4">Leaf</tissue>
    </source>
</reference>
<dbReference type="AlphaFoldDB" id="A0A5N6R5J1"/>
<dbReference type="PANTHER" id="PTHR21596">
    <property type="entry name" value="RIBONUCLEASE P SUBUNIT P38"/>
    <property type="match status" value="1"/>
</dbReference>